<dbReference type="EMBL" id="CP003944">
    <property type="protein sequence ID" value="AFZ51645.1"/>
    <property type="molecule type" value="Genomic_DNA"/>
</dbReference>
<gene>
    <name evidence="1" type="ORF">Dacsa_3117</name>
</gene>
<dbReference type="KEGG" id="dsl:Dacsa_3117"/>
<evidence type="ECO:0000313" key="1">
    <source>
        <dbReference type="EMBL" id="AFZ51645.1"/>
    </source>
</evidence>
<reference evidence="1" key="1">
    <citation type="submission" date="2012-04" db="EMBL/GenBank/DDBJ databases">
        <title>Finished genome of Dactylococcopsis salina PCC 8305.</title>
        <authorList>
            <consortium name="US DOE Joint Genome Institute"/>
            <person name="Gugger M."/>
            <person name="Coursin T."/>
            <person name="Rippka R."/>
            <person name="Tandeau De Marsac N."/>
            <person name="Huntemann M."/>
            <person name="Wei C.-L."/>
            <person name="Han J."/>
            <person name="Detter J.C."/>
            <person name="Han C."/>
            <person name="Tapia R."/>
            <person name="Daligault H."/>
            <person name="Chen A."/>
            <person name="Krypides N."/>
            <person name="Mavromatis K."/>
            <person name="Markowitz V."/>
            <person name="Szeto E."/>
            <person name="Ivanova N."/>
            <person name="Ovchinnikova G."/>
            <person name="Pagani I."/>
            <person name="Pati A."/>
            <person name="Goodwin L."/>
            <person name="Peters L."/>
            <person name="Pitluck S."/>
            <person name="Woyke T."/>
            <person name="Kerfeld C."/>
        </authorList>
    </citation>
    <scope>NUCLEOTIDE SEQUENCE [LARGE SCALE GENOMIC DNA]</scope>
    <source>
        <strain evidence="1">PCC 8305</strain>
    </source>
</reference>
<sequence>MILDTDAINPTLTNLEITMINQQNSNLKKSLIALIATASIGGISLGFASEARSAFSPNGNTAVSQSQETLLAQTSGNLKAIGMSGIPDGFSERQWMNAQGDVMITDISDDSYTLKVEASGLVPHGLYTVWWMKEEGGSNTAGPAGGLPYNDVRADRNGNAATVIEVPKNNDYQMMAMAYHSDNQTHGYHPGENGVNSFGHLMGEFIKPNN</sequence>
<dbReference type="PATRIC" id="fig|13035.3.peg.3533"/>
<proteinExistence type="predicted"/>
<dbReference type="eggNOG" id="ENOG5032XHG">
    <property type="taxonomic scope" value="Bacteria"/>
</dbReference>
<protein>
    <submittedName>
        <fullName evidence="1">Uncharacterized protein</fullName>
    </submittedName>
</protein>
<dbReference type="Proteomes" id="UP000010482">
    <property type="component" value="Chromosome"/>
</dbReference>
<name>K9YZ96_DACS8</name>
<evidence type="ECO:0000313" key="2">
    <source>
        <dbReference type="Proteomes" id="UP000010482"/>
    </source>
</evidence>
<accession>K9YZ96</accession>
<dbReference type="HOGENOM" id="CLU_1308417_0_0_3"/>
<keyword evidence="2" id="KW-1185">Reference proteome</keyword>
<organism evidence="1 2">
    <name type="scientific">Dactylococcopsis salina (strain PCC 8305)</name>
    <name type="common">Myxobactron salinum</name>
    <dbReference type="NCBI Taxonomy" id="13035"/>
    <lineage>
        <taxon>Bacteria</taxon>
        <taxon>Bacillati</taxon>
        <taxon>Cyanobacteriota</taxon>
        <taxon>Cyanophyceae</taxon>
        <taxon>Nodosilineales</taxon>
        <taxon>Cymatolegaceae</taxon>
        <taxon>Dactylococcopsis</taxon>
    </lineage>
</organism>
<dbReference type="AlphaFoldDB" id="K9YZ96"/>